<proteinExistence type="evidence at transcript level"/>
<dbReference type="Gene3D" id="2.60.120.40">
    <property type="match status" value="1"/>
</dbReference>
<dbReference type="InterPro" id="IPR001073">
    <property type="entry name" value="C1q_dom"/>
</dbReference>
<organism evidence="4">
    <name type="scientific">Solen grandis</name>
    <name type="common">grand razor shell</name>
    <dbReference type="NCBI Taxonomy" id="165599"/>
    <lineage>
        <taxon>Eukaryota</taxon>
        <taxon>Metazoa</taxon>
        <taxon>Spiralia</taxon>
        <taxon>Lophotrochozoa</taxon>
        <taxon>Mollusca</taxon>
        <taxon>Bivalvia</taxon>
        <taxon>Autobranchia</taxon>
        <taxon>Heteroconchia</taxon>
        <taxon>Euheterodonta</taxon>
        <taxon>Imparidentia</taxon>
        <taxon>Adapedonta</taxon>
        <taxon>Solenoidea</taxon>
        <taxon>Solenidae</taxon>
        <taxon>Solen</taxon>
    </lineage>
</organism>
<sequence length="189" mass="21035">MAFTGSLYLTMLLIIQCSMGSDFSEPRGPECSLKLVERLTRLEIDNENLKQKVAKLGSESSDVIVKFRVSKQISVANGQKIKYDVAMRNDGLAFNVEESVFKAPQDGVYIVSLTVCVDVNKWVVTEVLHEGAVTSQFLSGDNGYHTCNNEVLTQSLRKGERLWVQKLRGSASVLFEGYGWNTFSVSLLK</sequence>
<protein>
    <submittedName>
        <fullName evidence="4">Sialic acid binding lectin</fullName>
    </submittedName>
</protein>
<keyword evidence="1" id="KW-0175">Coiled coil</keyword>
<dbReference type="PROSITE" id="PS50871">
    <property type="entry name" value="C1Q"/>
    <property type="match status" value="1"/>
</dbReference>
<feature type="domain" description="C1q" evidence="3">
    <location>
        <begin position="58"/>
        <end position="189"/>
    </location>
</feature>
<feature type="coiled-coil region" evidence="1">
    <location>
        <begin position="32"/>
        <end position="59"/>
    </location>
</feature>
<dbReference type="SUPFAM" id="SSF49842">
    <property type="entry name" value="TNF-like"/>
    <property type="match status" value="1"/>
</dbReference>
<name>H6USP3_9BIVA</name>
<dbReference type="AlphaFoldDB" id="H6USP3"/>
<keyword evidence="2" id="KW-0732">Signal</keyword>
<keyword evidence="4" id="KW-0430">Lectin</keyword>
<feature type="signal peptide" evidence="2">
    <location>
        <begin position="1"/>
        <end position="20"/>
    </location>
</feature>
<evidence type="ECO:0000259" key="3">
    <source>
        <dbReference type="PROSITE" id="PS50871"/>
    </source>
</evidence>
<accession>H6USP3</accession>
<evidence type="ECO:0000256" key="2">
    <source>
        <dbReference type="SAM" id="SignalP"/>
    </source>
</evidence>
<feature type="chain" id="PRO_5003607317" evidence="2">
    <location>
        <begin position="21"/>
        <end position="189"/>
    </location>
</feature>
<reference evidence="4" key="1">
    <citation type="journal article" date="2012" name="Fish Shellfish Immunol.">
        <title>Cloning and transcriptional analysis of two sialic acid-binding lectins (SABLs) from razor clam Solen grandis.</title>
        <authorList>
            <person name="Yang J."/>
            <person name="Wei X."/>
            <person name="Liu X."/>
            <person name="Xu J."/>
            <person name="Yang D."/>
            <person name="Yang J."/>
            <person name="Fang J."/>
            <person name="Hu X."/>
        </authorList>
    </citation>
    <scope>NUCLEOTIDE SEQUENCE</scope>
</reference>
<dbReference type="EMBL" id="JN689379">
    <property type="protein sequence ID" value="AFA36089.1"/>
    <property type="molecule type" value="mRNA"/>
</dbReference>
<evidence type="ECO:0000256" key="1">
    <source>
        <dbReference type="SAM" id="Coils"/>
    </source>
</evidence>
<evidence type="ECO:0000313" key="4">
    <source>
        <dbReference type="EMBL" id="AFA36089.1"/>
    </source>
</evidence>
<dbReference type="Pfam" id="PF00386">
    <property type="entry name" value="C1q"/>
    <property type="match status" value="1"/>
</dbReference>
<dbReference type="GO" id="GO:0030246">
    <property type="term" value="F:carbohydrate binding"/>
    <property type="evidence" value="ECO:0007669"/>
    <property type="project" value="UniProtKB-KW"/>
</dbReference>
<dbReference type="InterPro" id="IPR008983">
    <property type="entry name" value="Tumour_necrosis_fac-like_dom"/>
</dbReference>